<name>A0AAV5LH00_9ROSI</name>
<protein>
    <submittedName>
        <fullName evidence="2">Uncharacterized protein</fullName>
    </submittedName>
</protein>
<reference evidence="2 3" key="1">
    <citation type="journal article" date="2021" name="Commun. Biol.">
        <title>The genome of Shorea leprosula (Dipterocarpaceae) highlights the ecological relevance of drought in aseasonal tropical rainforests.</title>
        <authorList>
            <person name="Ng K.K.S."/>
            <person name="Kobayashi M.J."/>
            <person name="Fawcett J.A."/>
            <person name="Hatakeyama M."/>
            <person name="Paape T."/>
            <person name="Ng C.H."/>
            <person name="Ang C.C."/>
            <person name="Tnah L.H."/>
            <person name="Lee C.T."/>
            <person name="Nishiyama T."/>
            <person name="Sese J."/>
            <person name="O'Brien M.J."/>
            <person name="Copetti D."/>
            <person name="Mohd Noor M.I."/>
            <person name="Ong R.C."/>
            <person name="Putra M."/>
            <person name="Sireger I.Z."/>
            <person name="Indrioko S."/>
            <person name="Kosugi Y."/>
            <person name="Izuno A."/>
            <person name="Isagi Y."/>
            <person name="Lee S.L."/>
            <person name="Shimizu K.K."/>
        </authorList>
    </citation>
    <scope>NUCLEOTIDE SEQUENCE [LARGE SCALE GENOMIC DNA]</scope>
    <source>
        <strain evidence="2">214</strain>
    </source>
</reference>
<evidence type="ECO:0000313" key="3">
    <source>
        <dbReference type="Proteomes" id="UP001054252"/>
    </source>
</evidence>
<dbReference type="Proteomes" id="UP001054252">
    <property type="component" value="Unassembled WGS sequence"/>
</dbReference>
<dbReference type="EMBL" id="BPVZ01000116">
    <property type="protein sequence ID" value="GKV36390.1"/>
    <property type="molecule type" value="Genomic_DNA"/>
</dbReference>
<gene>
    <name evidence="2" type="ORF">SLEP1_g44530</name>
</gene>
<dbReference type="AlphaFoldDB" id="A0AAV5LH00"/>
<feature type="region of interest" description="Disordered" evidence="1">
    <location>
        <begin position="16"/>
        <end position="35"/>
    </location>
</feature>
<evidence type="ECO:0000256" key="1">
    <source>
        <dbReference type="SAM" id="MobiDB-lite"/>
    </source>
</evidence>
<keyword evidence="3" id="KW-1185">Reference proteome</keyword>
<accession>A0AAV5LH00</accession>
<sequence>MPSDITAKRTSAAFTFQFNQKEKGREENSFHNGKL</sequence>
<feature type="compositionally biased region" description="Basic and acidic residues" evidence="1">
    <location>
        <begin position="20"/>
        <end position="29"/>
    </location>
</feature>
<comment type="caution">
    <text evidence="2">The sequence shown here is derived from an EMBL/GenBank/DDBJ whole genome shotgun (WGS) entry which is preliminary data.</text>
</comment>
<proteinExistence type="predicted"/>
<evidence type="ECO:0000313" key="2">
    <source>
        <dbReference type="EMBL" id="GKV36390.1"/>
    </source>
</evidence>
<organism evidence="2 3">
    <name type="scientific">Rubroshorea leprosula</name>
    <dbReference type="NCBI Taxonomy" id="152421"/>
    <lineage>
        <taxon>Eukaryota</taxon>
        <taxon>Viridiplantae</taxon>
        <taxon>Streptophyta</taxon>
        <taxon>Embryophyta</taxon>
        <taxon>Tracheophyta</taxon>
        <taxon>Spermatophyta</taxon>
        <taxon>Magnoliopsida</taxon>
        <taxon>eudicotyledons</taxon>
        <taxon>Gunneridae</taxon>
        <taxon>Pentapetalae</taxon>
        <taxon>rosids</taxon>
        <taxon>malvids</taxon>
        <taxon>Malvales</taxon>
        <taxon>Dipterocarpaceae</taxon>
        <taxon>Rubroshorea</taxon>
    </lineage>
</organism>